<gene>
    <name evidence="2" type="ORF">D4L85_29915</name>
</gene>
<evidence type="ECO:0000313" key="3">
    <source>
        <dbReference type="Proteomes" id="UP000266183"/>
    </source>
</evidence>
<protein>
    <submittedName>
        <fullName evidence="2">PorT family protein</fullName>
    </submittedName>
</protein>
<feature type="domain" description="Outer membrane protein beta-barrel" evidence="1">
    <location>
        <begin position="134"/>
        <end position="315"/>
    </location>
</feature>
<proteinExistence type="predicted"/>
<evidence type="ECO:0000313" key="2">
    <source>
        <dbReference type="EMBL" id="AYB34540.1"/>
    </source>
</evidence>
<dbReference type="AlphaFoldDB" id="A0A385SXR0"/>
<accession>A0A385SXR0</accession>
<dbReference type="EMBL" id="CP032382">
    <property type="protein sequence ID" value="AYB34540.1"/>
    <property type="molecule type" value="Genomic_DNA"/>
</dbReference>
<dbReference type="Pfam" id="PF13568">
    <property type="entry name" value="OMP_b-brl_2"/>
    <property type="match status" value="1"/>
</dbReference>
<sequence>MKRRVLIYRITIIDCMKRVFYVLPFAFFAFTAHAQLTSCAQTLRLARSTYEQGRLHEIPELLTRCLENGFSQQEKVEAYKLLCLAYIYLEEPAKADEAMLNLLRTDHYFEINQTTDPAEFIALYRTFRTHPIYRLGVKLGANASQPNVVSYVPANGGTSKYSAGISFQGGVAVEVPLNKKLTIDTELNFVLKTFKYENKVTYDEIATGDPRNFTITGKENQTWVTLPVILQYRFLESKFNPYVGIGASLDYLLNATNKFSRTKEQAASLDEQSLSLNDYRNRVNASAILALGAKMKVTGGFAFLEVRGSYGVTKLNDAADIYALYAKTLPTGGYVDGIFKMNTLSVTLGYVYNRFNPKKLNK</sequence>
<dbReference type="InterPro" id="IPR025665">
    <property type="entry name" value="Beta-barrel_OMP_2"/>
</dbReference>
<name>A0A385SXR0_9BACT</name>
<evidence type="ECO:0000259" key="1">
    <source>
        <dbReference type="Pfam" id="PF13568"/>
    </source>
</evidence>
<keyword evidence="3" id="KW-1185">Reference proteome</keyword>
<reference evidence="3" key="1">
    <citation type="submission" date="2018-09" db="EMBL/GenBank/DDBJ databases">
        <title>Chryseolinea sp. KIS68-18 isolated from soil.</title>
        <authorList>
            <person name="Weon H.-Y."/>
            <person name="Kwon S.-W."/>
            <person name="Lee S.A."/>
        </authorList>
    </citation>
    <scope>NUCLEOTIDE SEQUENCE [LARGE SCALE GENOMIC DNA]</scope>
    <source>
        <strain evidence="3">KIS68-18</strain>
    </source>
</reference>
<dbReference type="Proteomes" id="UP000266183">
    <property type="component" value="Chromosome"/>
</dbReference>
<organism evidence="2 3">
    <name type="scientific">Chryseolinea soli</name>
    <dbReference type="NCBI Taxonomy" id="2321403"/>
    <lineage>
        <taxon>Bacteria</taxon>
        <taxon>Pseudomonadati</taxon>
        <taxon>Bacteroidota</taxon>
        <taxon>Cytophagia</taxon>
        <taxon>Cytophagales</taxon>
        <taxon>Fulvivirgaceae</taxon>
        <taxon>Chryseolinea</taxon>
    </lineage>
</organism>
<dbReference type="Gene3D" id="2.40.160.20">
    <property type="match status" value="1"/>
</dbReference>
<dbReference type="KEGG" id="chk:D4L85_29915"/>